<evidence type="ECO:0000313" key="2">
    <source>
        <dbReference type="Proteomes" id="UP000284476"/>
    </source>
</evidence>
<dbReference type="EMBL" id="SAUZ01000018">
    <property type="protein sequence ID" value="RWR18798.1"/>
    <property type="molecule type" value="Genomic_DNA"/>
</dbReference>
<reference evidence="1 2" key="1">
    <citation type="submission" date="2019-01" db="EMBL/GenBank/DDBJ databases">
        <title>Sinorhodobacter populi sp. nov. isolated from the symptomatic bark tissue of Populus euramericana canker.</title>
        <authorList>
            <person name="Xu G."/>
        </authorList>
    </citation>
    <scope>NUCLEOTIDE SEQUENCE [LARGE SCALE GENOMIC DNA]</scope>
    <source>
        <strain evidence="1 2">SK2B-1</strain>
    </source>
</reference>
<organism evidence="1 2">
    <name type="scientific">Paenirhodobacter populi</name>
    <dbReference type="NCBI Taxonomy" id="2306993"/>
    <lineage>
        <taxon>Bacteria</taxon>
        <taxon>Pseudomonadati</taxon>
        <taxon>Pseudomonadota</taxon>
        <taxon>Alphaproteobacteria</taxon>
        <taxon>Rhodobacterales</taxon>
        <taxon>Rhodobacter group</taxon>
        <taxon>Paenirhodobacter</taxon>
    </lineage>
</organism>
<name>A0A443JE49_9RHOB</name>
<sequence length="68" mass="7872">MAVEMEGAAIRLEREREMVWFSAMLPYLERPVTLKAFVGRKEAPKSRAARVKAFHAAWDRIDRALGRQ</sequence>
<protein>
    <submittedName>
        <fullName evidence="1">Uncharacterized protein</fullName>
    </submittedName>
</protein>
<dbReference type="Proteomes" id="UP000284476">
    <property type="component" value="Unassembled WGS sequence"/>
</dbReference>
<reference evidence="1 2" key="2">
    <citation type="submission" date="2019-01" db="EMBL/GenBank/DDBJ databases">
        <authorList>
            <person name="Li Y."/>
        </authorList>
    </citation>
    <scope>NUCLEOTIDE SEQUENCE [LARGE SCALE GENOMIC DNA]</scope>
    <source>
        <strain evidence="1 2">SK2B-1</strain>
    </source>
</reference>
<dbReference type="AlphaFoldDB" id="A0A443JE49"/>
<accession>A0A443JE49</accession>
<gene>
    <name evidence="1" type="ORF">D2T30_15670</name>
</gene>
<evidence type="ECO:0000313" key="1">
    <source>
        <dbReference type="EMBL" id="RWR18798.1"/>
    </source>
</evidence>
<comment type="caution">
    <text evidence="1">The sequence shown here is derived from an EMBL/GenBank/DDBJ whole genome shotgun (WGS) entry which is preliminary data.</text>
</comment>
<proteinExistence type="predicted"/>
<dbReference type="RefSeq" id="WP_128209649.1">
    <property type="nucleotide sequence ID" value="NZ_JBHRSO010000024.1"/>
</dbReference>